<evidence type="ECO:0000256" key="4">
    <source>
        <dbReference type="ARBA" id="ARBA00023204"/>
    </source>
</evidence>
<dbReference type="STRING" id="692275.M3CP67"/>
<evidence type="ECO:0000256" key="1">
    <source>
        <dbReference type="ARBA" id="ARBA00009359"/>
    </source>
</evidence>
<protein>
    <submittedName>
        <fullName evidence="6">Uncharacterized protein</fullName>
    </submittedName>
</protein>
<keyword evidence="4" id="KW-0234">DNA repair</keyword>
<sequence length="99" mass="11572">PSIPQPLLLRLLHEGFHHKDTKIDTRALGMVQQYVEIFVREMIARCVAEKKERKKRNEKEKGEVNEGMRMDDDDDDDDDVGWLDLEDLEKVGVGMMLDF</sequence>
<dbReference type="AlphaFoldDB" id="M3CP67"/>
<gene>
    <name evidence="6" type="ORF">SEPMUDRAFT_38545</name>
</gene>
<evidence type="ECO:0000256" key="3">
    <source>
        <dbReference type="ARBA" id="ARBA00023125"/>
    </source>
</evidence>
<dbReference type="Proteomes" id="UP000016931">
    <property type="component" value="Unassembled WGS sequence"/>
</dbReference>
<dbReference type="GO" id="GO:0051382">
    <property type="term" value="P:kinetochore assembly"/>
    <property type="evidence" value="ECO:0007669"/>
    <property type="project" value="InterPro"/>
</dbReference>
<accession>M3CP67</accession>
<dbReference type="eggNOG" id="ENOG502S98G">
    <property type="taxonomic scope" value="Eukaryota"/>
</dbReference>
<keyword evidence="3" id="KW-0238">DNA-binding</keyword>
<dbReference type="HOGENOM" id="CLU_071333_3_0_1"/>
<dbReference type="InterPro" id="IPR009072">
    <property type="entry name" value="Histone-fold"/>
</dbReference>
<feature type="non-terminal residue" evidence="6">
    <location>
        <position position="1"/>
    </location>
</feature>
<organism evidence="6 7">
    <name type="scientific">Sphaerulina musiva (strain SO2202)</name>
    <name type="common">Poplar stem canker fungus</name>
    <name type="synonym">Septoria musiva</name>
    <dbReference type="NCBI Taxonomy" id="692275"/>
    <lineage>
        <taxon>Eukaryota</taxon>
        <taxon>Fungi</taxon>
        <taxon>Dikarya</taxon>
        <taxon>Ascomycota</taxon>
        <taxon>Pezizomycotina</taxon>
        <taxon>Dothideomycetes</taxon>
        <taxon>Dothideomycetidae</taxon>
        <taxon>Mycosphaerellales</taxon>
        <taxon>Mycosphaerellaceae</taxon>
        <taxon>Sphaerulina</taxon>
    </lineage>
</organism>
<dbReference type="InterPro" id="IPR018552">
    <property type="entry name" value="CENP-X"/>
</dbReference>
<keyword evidence="7" id="KW-1185">Reference proteome</keyword>
<dbReference type="OMA" id="TQSDVGW"/>
<dbReference type="GO" id="GO:0046982">
    <property type="term" value="F:protein heterodimerization activity"/>
    <property type="evidence" value="ECO:0007669"/>
    <property type="project" value="InterPro"/>
</dbReference>
<evidence type="ECO:0000313" key="7">
    <source>
        <dbReference type="Proteomes" id="UP000016931"/>
    </source>
</evidence>
<dbReference type="GO" id="GO:0006281">
    <property type="term" value="P:DNA repair"/>
    <property type="evidence" value="ECO:0007669"/>
    <property type="project" value="UniProtKB-KW"/>
</dbReference>
<keyword evidence="2" id="KW-0227">DNA damage</keyword>
<comment type="similarity">
    <text evidence="1">Belongs to the CENP-X/MHF2 family.</text>
</comment>
<feature type="region of interest" description="Disordered" evidence="5">
    <location>
        <begin position="50"/>
        <end position="78"/>
    </location>
</feature>
<dbReference type="Gene3D" id="1.10.20.10">
    <property type="entry name" value="Histone, subunit A"/>
    <property type="match status" value="1"/>
</dbReference>
<evidence type="ECO:0000313" key="6">
    <source>
        <dbReference type="EMBL" id="EMF15573.1"/>
    </source>
</evidence>
<dbReference type="OrthoDB" id="2500381at2759"/>
<dbReference type="GO" id="GO:0003677">
    <property type="term" value="F:DNA binding"/>
    <property type="evidence" value="ECO:0007669"/>
    <property type="project" value="UniProtKB-KW"/>
</dbReference>
<dbReference type="RefSeq" id="XP_016763694.1">
    <property type="nucleotide sequence ID" value="XM_016908709.1"/>
</dbReference>
<name>M3CP67_SPHMS</name>
<evidence type="ECO:0000256" key="5">
    <source>
        <dbReference type="SAM" id="MobiDB-lite"/>
    </source>
</evidence>
<evidence type="ECO:0000256" key="2">
    <source>
        <dbReference type="ARBA" id="ARBA00022763"/>
    </source>
</evidence>
<reference evidence="6 7" key="1">
    <citation type="journal article" date="2012" name="PLoS Pathog.">
        <title>Diverse lifestyles and strategies of plant pathogenesis encoded in the genomes of eighteen Dothideomycetes fungi.</title>
        <authorList>
            <person name="Ohm R.A."/>
            <person name="Feau N."/>
            <person name="Henrissat B."/>
            <person name="Schoch C.L."/>
            <person name="Horwitz B.A."/>
            <person name="Barry K.W."/>
            <person name="Condon B.J."/>
            <person name="Copeland A.C."/>
            <person name="Dhillon B."/>
            <person name="Glaser F."/>
            <person name="Hesse C.N."/>
            <person name="Kosti I."/>
            <person name="LaButti K."/>
            <person name="Lindquist E.A."/>
            <person name="Lucas S."/>
            <person name="Salamov A.A."/>
            <person name="Bradshaw R.E."/>
            <person name="Ciuffetti L."/>
            <person name="Hamelin R.C."/>
            <person name="Kema G.H.J."/>
            <person name="Lawrence C."/>
            <person name="Scott J.A."/>
            <person name="Spatafora J.W."/>
            <person name="Turgeon B.G."/>
            <person name="de Wit P.J.G.M."/>
            <person name="Zhong S."/>
            <person name="Goodwin S.B."/>
            <person name="Grigoriev I.V."/>
        </authorList>
    </citation>
    <scope>NUCLEOTIDE SEQUENCE [LARGE SCALE GENOMIC DNA]</scope>
    <source>
        <strain evidence="6 7">SO2202</strain>
    </source>
</reference>
<dbReference type="Pfam" id="PF09415">
    <property type="entry name" value="CENP-X"/>
    <property type="match status" value="1"/>
</dbReference>
<proteinExistence type="inferred from homology"/>
<feature type="compositionally biased region" description="Basic and acidic residues" evidence="5">
    <location>
        <begin position="50"/>
        <end position="70"/>
    </location>
</feature>
<dbReference type="EMBL" id="KB456261">
    <property type="protein sequence ID" value="EMF15573.1"/>
    <property type="molecule type" value="Genomic_DNA"/>
</dbReference>
<dbReference type="GeneID" id="27905846"/>